<keyword evidence="2" id="KW-1185">Reference proteome</keyword>
<reference evidence="1 2" key="1">
    <citation type="submission" date="2016-10" db="EMBL/GenBank/DDBJ databases">
        <authorList>
            <person name="Varghese N."/>
            <person name="Submissions S."/>
        </authorList>
    </citation>
    <scope>NUCLEOTIDE SEQUENCE [LARGE SCALE GENOMIC DNA]</scope>
    <source>
        <strain evidence="1 2">DSM 1361</strain>
    </source>
</reference>
<dbReference type="EMBL" id="FOXF01000001">
    <property type="protein sequence ID" value="SFO98193.1"/>
    <property type="molecule type" value="Genomic_DNA"/>
</dbReference>
<dbReference type="OrthoDB" id="2045210at2"/>
<protein>
    <submittedName>
        <fullName evidence="1">Uncharacterized protein</fullName>
    </submittedName>
</protein>
<dbReference type="RefSeq" id="WP_093139889.1">
    <property type="nucleotide sequence ID" value="NZ_FOXF01000001.1"/>
</dbReference>
<evidence type="ECO:0000313" key="1">
    <source>
        <dbReference type="EMBL" id="SFO98193.1"/>
    </source>
</evidence>
<organism evidence="1 2">
    <name type="scientific">Ruminobacter amylophilus</name>
    <dbReference type="NCBI Taxonomy" id="867"/>
    <lineage>
        <taxon>Bacteria</taxon>
        <taxon>Pseudomonadati</taxon>
        <taxon>Pseudomonadota</taxon>
        <taxon>Gammaproteobacteria</taxon>
        <taxon>Aeromonadales</taxon>
        <taxon>Succinivibrionaceae</taxon>
        <taxon>Ruminobacter</taxon>
    </lineage>
</organism>
<name>A0A662ZFL4_9GAMM</name>
<evidence type="ECO:0000313" key="2">
    <source>
        <dbReference type="Proteomes" id="UP000243745"/>
    </source>
</evidence>
<gene>
    <name evidence="1" type="ORF">SAMN02910344_00090</name>
</gene>
<proteinExistence type="predicted"/>
<dbReference type="AlphaFoldDB" id="A0A662ZFL4"/>
<accession>A0A662ZFL4</accession>
<dbReference type="Proteomes" id="UP000243745">
    <property type="component" value="Unassembled WGS sequence"/>
</dbReference>
<sequence>MEFIVIARKLENGIVQYGYDAYGDGCRKIASDLLEKYNTPESVEELFSEKGITELGKTDAEPETENCRQNLLSFSSSEDGVLGWFVDSLFFYDSDNVWYFIVAGHDRLRIKIPLEYVLLHPDAVISGSEERKILSERLISHILGDYHYADPQFALLLSEKFPEGVELIRREVRQSDNPAFSY</sequence>